<dbReference type="AlphaFoldDB" id="A0A0F9I8R7"/>
<accession>A0A0F9I8R7</accession>
<feature type="non-terminal residue" evidence="1">
    <location>
        <position position="145"/>
    </location>
</feature>
<gene>
    <name evidence="1" type="ORF">LCGC14_1971250</name>
</gene>
<evidence type="ECO:0000313" key="1">
    <source>
        <dbReference type="EMBL" id="KKL83792.1"/>
    </source>
</evidence>
<proteinExistence type="predicted"/>
<sequence>MNPTRLILDALRLRHVQPFNGTSRAWVYAEEVRVGTGWRTVPGDEMDDAVRLGVEQRIDAFAFHTWPSKRYKRVAYEVKASRSDLKRELNQPYKCAAALALSNEFYLVAPTDVLEGFTLPDEWGVIEWTTTAQQRLIAPDEYEPI</sequence>
<dbReference type="EMBL" id="LAZR01021882">
    <property type="protein sequence ID" value="KKL83792.1"/>
    <property type="molecule type" value="Genomic_DNA"/>
</dbReference>
<comment type="caution">
    <text evidence="1">The sequence shown here is derived from an EMBL/GenBank/DDBJ whole genome shotgun (WGS) entry which is preliminary data.</text>
</comment>
<reference evidence="1" key="1">
    <citation type="journal article" date="2015" name="Nature">
        <title>Complex archaea that bridge the gap between prokaryotes and eukaryotes.</title>
        <authorList>
            <person name="Spang A."/>
            <person name="Saw J.H."/>
            <person name="Jorgensen S.L."/>
            <person name="Zaremba-Niedzwiedzka K."/>
            <person name="Martijn J."/>
            <person name="Lind A.E."/>
            <person name="van Eijk R."/>
            <person name="Schleper C."/>
            <person name="Guy L."/>
            <person name="Ettema T.J."/>
        </authorList>
    </citation>
    <scope>NUCLEOTIDE SEQUENCE</scope>
</reference>
<name>A0A0F9I8R7_9ZZZZ</name>
<protein>
    <submittedName>
        <fullName evidence="1">Uncharacterized protein</fullName>
    </submittedName>
</protein>
<organism evidence="1">
    <name type="scientific">marine sediment metagenome</name>
    <dbReference type="NCBI Taxonomy" id="412755"/>
    <lineage>
        <taxon>unclassified sequences</taxon>
        <taxon>metagenomes</taxon>
        <taxon>ecological metagenomes</taxon>
    </lineage>
</organism>